<evidence type="ECO:0000259" key="1">
    <source>
        <dbReference type="Pfam" id="PF03372"/>
    </source>
</evidence>
<dbReference type="InterPro" id="IPR036691">
    <property type="entry name" value="Endo/exonu/phosph_ase_sf"/>
</dbReference>
<gene>
    <name evidence="2" type="ORF">RCOM_0965570</name>
</gene>
<dbReference type="InParanoid" id="B9RVM9"/>
<dbReference type="InterPro" id="IPR005135">
    <property type="entry name" value="Endo/exonuclease/phosphatase"/>
</dbReference>
<sequence length="228" mass="26575">MAIWKKVGDMVAGGGKEMMKMQLSPGSITFMVTNQKDHYGGNKEGSGSRQKIKPQSMHYDGKEEDLRYRHVRARDCPKLELSWFGPPRLVQARCELVKSHKPDIIFLFETLVDPAKIEDIRVKLYFKGWFTVHREDRSGGIGVVYRSRNLFNLCSFSQNQVVLEVDDVKRGRWRITMFYGYPKRHRRRDSWNHLKGLHVASLLPWCYVGDYNEMLSPDDKKGRVEHLG</sequence>
<feature type="domain" description="Endonuclease/exonuclease/phosphatase" evidence="1">
    <location>
        <begin position="95"/>
        <end position="222"/>
    </location>
</feature>
<dbReference type="Pfam" id="PF03372">
    <property type="entry name" value="Exo_endo_phos"/>
    <property type="match status" value="1"/>
</dbReference>
<dbReference type="EMBL" id="EQ973821">
    <property type="protein sequence ID" value="EEF44605.1"/>
    <property type="molecule type" value="Genomic_DNA"/>
</dbReference>
<dbReference type="PANTHER" id="PTHR35218">
    <property type="entry name" value="RNASE H DOMAIN-CONTAINING PROTEIN"/>
    <property type="match status" value="1"/>
</dbReference>
<dbReference type="Proteomes" id="UP000008311">
    <property type="component" value="Unassembled WGS sequence"/>
</dbReference>
<proteinExistence type="predicted"/>
<dbReference type="AlphaFoldDB" id="B9RVM9"/>
<keyword evidence="3" id="KW-1185">Reference proteome</keyword>
<dbReference type="Gene3D" id="3.60.10.10">
    <property type="entry name" value="Endonuclease/exonuclease/phosphatase"/>
    <property type="match status" value="1"/>
</dbReference>
<reference evidence="3" key="1">
    <citation type="journal article" date="2010" name="Nat. Biotechnol.">
        <title>Draft genome sequence of the oilseed species Ricinus communis.</title>
        <authorList>
            <person name="Chan A.P."/>
            <person name="Crabtree J."/>
            <person name="Zhao Q."/>
            <person name="Lorenzi H."/>
            <person name="Orvis J."/>
            <person name="Puiu D."/>
            <person name="Melake-Berhan A."/>
            <person name="Jones K.M."/>
            <person name="Redman J."/>
            <person name="Chen G."/>
            <person name="Cahoon E.B."/>
            <person name="Gedil M."/>
            <person name="Stanke M."/>
            <person name="Haas B.J."/>
            <person name="Wortman J.R."/>
            <person name="Fraser-Liggett C.M."/>
            <person name="Ravel J."/>
            <person name="Rabinowicz P.D."/>
        </authorList>
    </citation>
    <scope>NUCLEOTIDE SEQUENCE [LARGE SCALE GENOMIC DNA]</scope>
    <source>
        <strain evidence="3">cv. Hale</strain>
    </source>
</reference>
<dbReference type="eggNOG" id="KOG1075">
    <property type="taxonomic scope" value="Eukaryota"/>
</dbReference>
<evidence type="ECO:0000313" key="3">
    <source>
        <dbReference type="Proteomes" id="UP000008311"/>
    </source>
</evidence>
<evidence type="ECO:0000313" key="2">
    <source>
        <dbReference type="EMBL" id="EEF44605.1"/>
    </source>
</evidence>
<dbReference type="PANTHER" id="PTHR35218:SF9">
    <property type="entry name" value="ENDONUCLEASE_EXONUCLEASE_PHOSPHATASE DOMAIN-CONTAINING PROTEIN"/>
    <property type="match status" value="1"/>
</dbReference>
<dbReference type="SUPFAM" id="SSF56219">
    <property type="entry name" value="DNase I-like"/>
    <property type="match status" value="1"/>
</dbReference>
<organism evidence="2 3">
    <name type="scientific">Ricinus communis</name>
    <name type="common">Castor bean</name>
    <dbReference type="NCBI Taxonomy" id="3988"/>
    <lineage>
        <taxon>Eukaryota</taxon>
        <taxon>Viridiplantae</taxon>
        <taxon>Streptophyta</taxon>
        <taxon>Embryophyta</taxon>
        <taxon>Tracheophyta</taxon>
        <taxon>Spermatophyta</taxon>
        <taxon>Magnoliopsida</taxon>
        <taxon>eudicotyledons</taxon>
        <taxon>Gunneridae</taxon>
        <taxon>Pentapetalae</taxon>
        <taxon>rosids</taxon>
        <taxon>fabids</taxon>
        <taxon>Malpighiales</taxon>
        <taxon>Euphorbiaceae</taxon>
        <taxon>Acalyphoideae</taxon>
        <taxon>Acalypheae</taxon>
        <taxon>Ricinus</taxon>
    </lineage>
</organism>
<dbReference type="GO" id="GO:0003824">
    <property type="term" value="F:catalytic activity"/>
    <property type="evidence" value="ECO:0007669"/>
    <property type="project" value="InterPro"/>
</dbReference>
<accession>B9RVM9</accession>
<name>B9RVM9_RICCO</name>
<protein>
    <recommendedName>
        <fullName evidence="1">Endonuclease/exonuclease/phosphatase domain-containing protein</fullName>
    </recommendedName>
</protein>